<dbReference type="Pfam" id="PF05721">
    <property type="entry name" value="PhyH"/>
    <property type="match status" value="1"/>
</dbReference>
<feature type="domain" description="SCP2" evidence="2">
    <location>
        <begin position="305"/>
        <end position="369"/>
    </location>
</feature>
<dbReference type="OrthoDB" id="2560571at2"/>
<dbReference type="EMBL" id="NSLI01000003">
    <property type="protein sequence ID" value="PAX07738.1"/>
    <property type="molecule type" value="Genomic_DNA"/>
</dbReference>
<gene>
    <name evidence="3" type="ORF">CKY28_08860</name>
</gene>
<dbReference type="InterPro" id="IPR008775">
    <property type="entry name" value="Phytyl_CoA_dOase-like"/>
</dbReference>
<comment type="caution">
    <text evidence="3">The sequence shown here is derived from an EMBL/GenBank/DDBJ whole genome shotgun (WGS) entry which is preliminary data.</text>
</comment>
<dbReference type="SUPFAM" id="SSF55718">
    <property type="entry name" value="SCP-like"/>
    <property type="match status" value="1"/>
</dbReference>
<dbReference type="Pfam" id="PF02036">
    <property type="entry name" value="SCP2"/>
    <property type="match status" value="1"/>
</dbReference>
<dbReference type="Gene3D" id="3.30.1050.10">
    <property type="entry name" value="SCP2 sterol-binding domain"/>
    <property type="match status" value="1"/>
</dbReference>
<keyword evidence="4" id="KW-1185">Reference proteome</keyword>
<evidence type="ECO:0000313" key="3">
    <source>
        <dbReference type="EMBL" id="PAX07738.1"/>
    </source>
</evidence>
<reference evidence="4" key="1">
    <citation type="submission" date="2017-09" db="EMBL/GenBank/DDBJ databases">
        <authorList>
            <person name="Feng G."/>
            <person name="Zhu H."/>
        </authorList>
    </citation>
    <scope>NUCLEOTIDE SEQUENCE [LARGE SCALE GENOMIC DNA]</scope>
    <source>
        <strain evidence="4">1PNM-20</strain>
    </source>
</reference>
<dbReference type="AlphaFoldDB" id="A0A2A2SER8"/>
<evidence type="ECO:0000256" key="1">
    <source>
        <dbReference type="ARBA" id="ARBA00001954"/>
    </source>
</evidence>
<evidence type="ECO:0000259" key="2">
    <source>
        <dbReference type="Pfam" id="PF02036"/>
    </source>
</evidence>
<sequence>MNIDLTPDQIERYRRDGFVVLERVLDEAELELWRAQVGEAVDERVTHQNGLNNRFDGADPFYAKVFTQALRLADTHAGVRDLVVDERLGALAGELVGADAMRMWHDQALVKEPYANQTAWHRDTPYWSFHSPDAINFWVALDDATLANGCLWYLPGTHRMGDYRLVKIGSNMGDMFAEYPEMAAIEAVPAPCPAGSIVVHNAMVVHGAGPNMTPRRRRAMTTAYFPDGCTYNGRPDTLPLAYSRTLREGDPLDDDRFLPLVWSRDGRRGVDAMRPVAARVGEGEATLTLPALEALLRSRPAPARALRLDFGEAGAITWGPEGTAPAATLTTDLLTLERVRDGALDPRVAYMAGRLKVEGDEEAVRELRAVYA</sequence>
<dbReference type="InterPro" id="IPR036527">
    <property type="entry name" value="SCP2_sterol-bd_dom_sf"/>
</dbReference>
<dbReference type="RefSeq" id="WP_095997981.1">
    <property type="nucleotide sequence ID" value="NZ_NSLI01000003.1"/>
</dbReference>
<dbReference type="PANTHER" id="PTHR20883">
    <property type="entry name" value="PHYTANOYL-COA DIOXYGENASE DOMAIN CONTAINING 1"/>
    <property type="match status" value="1"/>
</dbReference>
<keyword evidence="3" id="KW-0560">Oxidoreductase</keyword>
<comment type="cofactor">
    <cofactor evidence="1">
        <name>Fe(2+)</name>
        <dbReference type="ChEBI" id="CHEBI:29033"/>
    </cofactor>
</comment>
<dbReference type="SUPFAM" id="SSF51197">
    <property type="entry name" value="Clavaminate synthase-like"/>
    <property type="match status" value="1"/>
</dbReference>
<dbReference type="GO" id="GO:0016706">
    <property type="term" value="F:2-oxoglutarate-dependent dioxygenase activity"/>
    <property type="evidence" value="ECO:0007669"/>
    <property type="project" value="UniProtKB-ARBA"/>
</dbReference>
<dbReference type="GO" id="GO:0005506">
    <property type="term" value="F:iron ion binding"/>
    <property type="evidence" value="ECO:0007669"/>
    <property type="project" value="UniProtKB-ARBA"/>
</dbReference>
<dbReference type="PANTHER" id="PTHR20883:SF48">
    <property type="entry name" value="ECTOINE DIOXYGENASE"/>
    <property type="match status" value="1"/>
</dbReference>
<keyword evidence="3" id="KW-0223">Dioxygenase</keyword>
<proteinExistence type="predicted"/>
<dbReference type="Proteomes" id="UP000218151">
    <property type="component" value="Unassembled WGS sequence"/>
</dbReference>
<dbReference type="Gene3D" id="2.60.120.620">
    <property type="entry name" value="q2cbj1_9rhob like domain"/>
    <property type="match status" value="1"/>
</dbReference>
<accession>A0A2A2SER8</accession>
<organism evidence="3 4">
    <name type="scientific">Sphingomonas lenta</name>
    <dbReference type="NCBI Taxonomy" id="1141887"/>
    <lineage>
        <taxon>Bacteria</taxon>
        <taxon>Pseudomonadati</taxon>
        <taxon>Pseudomonadota</taxon>
        <taxon>Alphaproteobacteria</taxon>
        <taxon>Sphingomonadales</taxon>
        <taxon>Sphingomonadaceae</taxon>
        <taxon>Sphingomonas</taxon>
    </lineage>
</organism>
<protein>
    <submittedName>
        <fullName evidence="3">Phytanoyl-CoA dioxygenase</fullName>
    </submittedName>
</protein>
<evidence type="ECO:0000313" key="4">
    <source>
        <dbReference type="Proteomes" id="UP000218151"/>
    </source>
</evidence>
<name>A0A2A2SER8_9SPHN</name>
<dbReference type="InterPro" id="IPR003033">
    <property type="entry name" value="SCP2_sterol-bd_dom"/>
</dbReference>